<dbReference type="Gramene" id="MELO3C021309.2.1">
    <property type="protein sequence ID" value="MELO3C021309.2.1"/>
    <property type="gene ID" value="MELO3C021309.2"/>
</dbReference>
<dbReference type="PANTHER" id="PTHR33484:SF12">
    <property type="entry name" value="AP2_ERF DOMAIN-CONTAINING PROTEIN"/>
    <property type="match status" value="1"/>
</dbReference>
<protein>
    <submittedName>
        <fullName evidence="2">Uncharacterized protein</fullName>
    </submittedName>
</protein>
<evidence type="ECO:0000313" key="2">
    <source>
        <dbReference type="EnsemblPlants" id="MELO3C021309.2.1"/>
    </source>
</evidence>
<sequence>MGRREREIRDTDANLAMIGIEGFKLIDKFFGRASKGRRVAATERPAQHQPPRKVDQPPLKTKEKQAGAVVTSDQLAKTRGGIVITTWRSYAKRK</sequence>
<accession>A0A9I9DNP4</accession>
<evidence type="ECO:0000256" key="1">
    <source>
        <dbReference type="SAM" id="MobiDB-lite"/>
    </source>
</evidence>
<dbReference type="AlphaFoldDB" id="A0A9I9DNP4"/>
<feature type="region of interest" description="Disordered" evidence="1">
    <location>
        <begin position="36"/>
        <end position="72"/>
    </location>
</feature>
<name>A0A9I9DNP4_CUCME</name>
<organism evidence="2">
    <name type="scientific">Cucumis melo</name>
    <name type="common">Muskmelon</name>
    <dbReference type="NCBI Taxonomy" id="3656"/>
    <lineage>
        <taxon>Eukaryota</taxon>
        <taxon>Viridiplantae</taxon>
        <taxon>Streptophyta</taxon>
        <taxon>Embryophyta</taxon>
        <taxon>Tracheophyta</taxon>
        <taxon>Spermatophyta</taxon>
        <taxon>Magnoliopsida</taxon>
        <taxon>eudicotyledons</taxon>
        <taxon>Gunneridae</taxon>
        <taxon>Pentapetalae</taxon>
        <taxon>rosids</taxon>
        <taxon>fabids</taxon>
        <taxon>Cucurbitales</taxon>
        <taxon>Cucurbitaceae</taxon>
        <taxon>Benincaseae</taxon>
        <taxon>Cucumis</taxon>
    </lineage>
</organism>
<dbReference type="PANTHER" id="PTHR33484">
    <property type="entry name" value="BNAC07G33360D PROTEIN"/>
    <property type="match status" value="1"/>
</dbReference>
<feature type="compositionally biased region" description="Basic and acidic residues" evidence="1">
    <location>
        <begin position="52"/>
        <end position="65"/>
    </location>
</feature>
<dbReference type="EnsemblPlants" id="MELO3C021309.2.1">
    <property type="protein sequence ID" value="MELO3C021309.2.1"/>
    <property type="gene ID" value="MELO3C021309.2"/>
</dbReference>
<proteinExistence type="predicted"/>
<reference evidence="2" key="1">
    <citation type="submission" date="2023-03" db="UniProtKB">
        <authorList>
            <consortium name="EnsemblPlants"/>
        </authorList>
    </citation>
    <scope>IDENTIFICATION</scope>
</reference>